<dbReference type="EMBL" id="BARS01057954">
    <property type="protein sequence ID" value="GAG44158.1"/>
    <property type="molecule type" value="Genomic_DNA"/>
</dbReference>
<accession>X0Y639</accession>
<feature type="non-terminal residue" evidence="1">
    <location>
        <position position="1"/>
    </location>
</feature>
<comment type="caution">
    <text evidence="1">The sequence shown here is derived from an EMBL/GenBank/DDBJ whole genome shotgun (WGS) entry which is preliminary data.</text>
</comment>
<gene>
    <name evidence="1" type="ORF">S01H1_84750</name>
</gene>
<feature type="non-terminal residue" evidence="1">
    <location>
        <position position="120"/>
    </location>
</feature>
<reference evidence="1" key="1">
    <citation type="journal article" date="2014" name="Front. Microbiol.">
        <title>High frequency of phylogenetically diverse reductive dehalogenase-homologous genes in deep subseafloor sedimentary metagenomes.</title>
        <authorList>
            <person name="Kawai M."/>
            <person name="Futagami T."/>
            <person name="Toyoda A."/>
            <person name="Takaki Y."/>
            <person name="Nishi S."/>
            <person name="Hori S."/>
            <person name="Arai W."/>
            <person name="Tsubouchi T."/>
            <person name="Morono Y."/>
            <person name="Uchiyama I."/>
            <person name="Ito T."/>
            <person name="Fujiyama A."/>
            <person name="Inagaki F."/>
            <person name="Takami H."/>
        </authorList>
    </citation>
    <scope>NUCLEOTIDE SEQUENCE</scope>
    <source>
        <strain evidence="1">Expedition CK06-06</strain>
    </source>
</reference>
<protein>
    <submittedName>
        <fullName evidence="1">Uncharacterized protein</fullName>
    </submittedName>
</protein>
<proteinExistence type="predicted"/>
<organism evidence="1">
    <name type="scientific">marine sediment metagenome</name>
    <dbReference type="NCBI Taxonomy" id="412755"/>
    <lineage>
        <taxon>unclassified sequences</taxon>
        <taxon>metagenomes</taxon>
        <taxon>ecological metagenomes</taxon>
    </lineage>
</organism>
<sequence>LKFAPIYLKLYEEVIDTFLIPFLRILSRISPRAPNYNNLRVRNKIEAIESSCLSVLVRNCNPTIRNAIGHGGVTFDFFDIIFRDDHGNEERISESTFSRLINAFIDDLYGVALAIELYAV</sequence>
<dbReference type="AlphaFoldDB" id="X0Y639"/>
<name>X0Y639_9ZZZZ</name>
<evidence type="ECO:0000313" key="1">
    <source>
        <dbReference type="EMBL" id="GAG44158.1"/>
    </source>
</evidence>